<sequence length="159" mass="15985">MTVGAPEGGYDVLIHTPGEFGEVRIGEEADDLLSLTPGEQSAAGVQAPSRLMQQVGTDAGLGEAAAAGASRMRQKIVKAVALSRLHGCEDVDEALGTAAAYGRFATGDVASLLAERVSDQPGRSAGEDASLAQGTVSTTAGWPAISTDLVDGTADGDVT</sequence>
<dbReference type="AlphaFoldDB" id="A0A2H1HUN2"/>
<dbReference type="EMBL" id="FXZI01000001">
    <property type="protein sequence ID" value="SMX71488.1"/>
    <property type="molecule type" value="Genomic_DNA"/>
</dbReference>
<dbReference type="Proteomes" id="UP000234289">
    <property type="component" value="Unassembled WGS sequence"/>
</dbReference>
<evidence type="ECO:0000313" key="6">
    <source>
        <dbReference type="Proteomes" id="UP000234289"/>
    </source>
</evidence>
<dbReference type="Proteomes" id="UP000217564">
    <property type="component" value="Unassembled WGS sequence"/>
</dbReference>
<evidence type="ECO:0000313" key="8">
    <source>
        <dbReference type="Proteomes" id="UP000282731"/>
    </source>
</evidence>
<protein>
    <submittedName>
        <fullName evidence="3">Uncharacterized protein</fullName>
    </submittedName>
</protein>
<organism evidence="3 6">
    <name type="scientific">Brevibacterium aurantiacum</name>
    <dbReference type="NCBI Taxonomy" id="273384"/>
    <lineage>
        <taxon>Bacteria</taxon>
        <taxon>Bacillati</taxon>
        <taxon>Actinomycetota</taxon>
        <taxon>Actinomycetes</taxon>
        <taxon>Micrococcales</taxon>
        <taxon>Brevibacteriaceae</taxon>
        <taxon>Brevibacterium</taxon>
    </lineage>
</organism>
<reference evidence="1 8" key="5">
    <citation type="submission" date="2019-01" db="EMBL/GenBank/DDBJ databases">
        <title>Comparative genomic analysis of Brevibacterium aurantiacum sheds light on its evolution and its adaptation to smear-ripened cheeses.</title>
        <authorList>
            <person name="Moineau S."/>
        </authorList>
    </citation>
    <scope>NUCLEOTIDE SEQUENCE [LARGE SCALE GENOMIC DNA]</scope>
    <source>
        <strain evidence="1 8">SMQ-1420</strain>
    </source>
</reference>
<reference evidence="1 8" key="4">
    <citation type="submission" date="2017-12" db="EMBL/GenBank/DDBJ databases">
        <authorList>
            <person name="Levesque S."/>
        </authorList>
    </citation>
    <scope>NUCLEOTIDE SEQUENCE [LARGE SCALE GENOMIC DNA]</scope>
    <source>
        <strain evidence="1 8">SMQ-1420</strain>
    </source>
</reference>
<reference evidence="2 5" key="1">
    <citation type="journal article" date="2017" name="Elife">
        <title>Extensive horizontal gene transfer in cheese-associated bacteria.</title>
        <authorList>
            <person name="Bonham K.S."/>
            <person name="Wolfe B.E."/>
            <person name="Dutton R.J."/>
        </authorList>
    </citation>
    <scope>NUCLEOTIDE SEQUENCE [LARGE SCALE GENOMIC DNA]</scope>
    <source>
        <strain evidence="2 5">947_7</strain>
    </source>
</reference>
<evidence type="ECO:0000313" key="7">
    <source>
        <dbReference type="Proteomes" id="UP000234300"/>
    </source>
</evidence>
<evidence type="ECO:0000313" key="4">
    <source>
        <dbReference type="EMBL" id="SMX71488.1"/>
    </source>
</evidence>
<dbReference type="EMBL" id="CP025334">
    <property type="protein sequence ID" value="AZT97333.1"/>
    <property type="molecule type" value="Genomic_DNA"/>
</dbReference>
<accession>A0A2A3Z5H1</accession>
<dbReference type="EMBL" id="FXZG01000001">
    <property type="protein sequence ID" value="SMX66570.1"/>
    <property type="molecule type" value="Genomic_DNA"/>
</dbReference>
<evidence type="ECO:0000313" key="2">
    <source>
        <dbReference type="EMBL" id="PCC47282.1"/>
    </source>
</evidence>
<reference evidence="6" key="2">
    <citation type="submission" date="2017-03" db="EMBL/GenBank/DDBJ databases">
        <authorList>
            <person name="Monnet C."/>
        </authorList>
    </citation>
    <scope>NUCLEOTIDE SEQUENCE [LARGE SCALE GENOMIC DNA]</scope>
    <source>
        <strain evidence="6">CNRZ 920</strain>
    </source>
</reference>
<dbReference type="Proteomes" id="UP000282731">
    <property type="component" value="Chromosome"/>
</dbReference>
<evidence type="ECO:0000313" key="1">
    <source>
        <dbReference type="EMBL" id="AZT97333.1"/>
    </source>
</evidence>
<evidence type="ECO:0000313" key="5">
    <source>
        <dbReference type="Proteomes" id="UP000217564"/>
    </source>
</evidence>
<dbReference type="EMBL" id="NRGP01000009">
    <property type="protein sequence ID" value="PCC47282.1"/>
    <property type="molecule type" value="Genomic_DNA"/>
</dbReference>
<name>A0A2H1HUN2_BREAU</name>
<gene>
    <name evidence="3" type="ORF">BAUR920_00258</name>
    <name evidence="4" type="ORF">BAURA86_00330</name>
    <name evidence="2" type="ORF">CIK64_07225</name>
    <name evidence="1" type="ORF">CXR27_10265</name>
</gene>
<reference evidence="3 7" key="3">
    <citation type="submission" date="2017-03" db="EMBL/GenBank/DDBJ databases">
        <authorList>
            <person name="Afonso C.L."/>
            <person name="Miller P.J."/>
            <person name="Scott M.A."/>
            <person name="Spackman E."/>
            <person name="Goraichik I."/>
            <person name="Dimitrov K.M."/>
            <person name="Suarez D.L."/>
            <person name="Swayne D.E."/>
        </authorList>
    </citation>
    <scope>NUCLEOTIDE SEQUENCE [LARGE SCALE GENOMIC DNA]</scope>
    <source>
        <strain evidence="4">8</strain>
        <strain evidence="7">8(6)</strain>
        <strain evidence="3">CNRZ 920</strain>
    </source>
</reference>
<accession>A0A2H1HUN2</accession>
<evidence type="ECO:0000313" key="3">
    <source>
        <dbReference type="EMBL" id="SMX66570.1"/>
    </source>
</evidence>
<dbReference type="Proteomes" id="UP000234300">
    <property type="component" value="Unassembled WGS sequence"/>
</dbReference>
<proteinExistence type="predicted"/>